<feature type="domain" description="Pirin N-terminal" evidence="3">
    <location>
        <begin position="9"/>
        <end position="120"/>
    </location>
</feature>
<dbReference type="PIRSF" id="PIRSF006232">
    <property type="entry name" value="Pirin"/>
    <property type="match status" value="1"/>
</dbReference>
<dbReference type="InterPro" id="IPR012093">
    <property type="entry name" value="Pirin"/>
</dbReference>
<evidence type="ECO:0000259" key="3">
    <source>
        <dbReference type="Pfam" id="PF02678"/>
    </source>
</evidence>
<evidence type="ECO:0000313" key="5">
    <source>
        <dbReference type="EMBL" id="MBZ9779085.1"/>
    </source>
</evidence>
<feature type="domain" description="Quercetin 2,3-dioxygenase C-terminal cupin" evidence="4">
    <location>
        <begin position="148"/>
        <end position="233"/>
    </location>
</feature>
<proteinExistence type="inferred from homology"/>
<accession>A0ABS7XJD6</accession>
<evidence type="ECO:0000259" key="4">
    <source>
        <dbReference type="Pfam" id="PF17954"/>
    </source>
</evidence>
<dbReference type="PANTHER" id="PTHR43212:SF3">
    <property type="entry name" value="QUERCETIN 2,3-DIOXYGENASE"/>
    <property type="match status" value="1"/>
</dbReference>
<comment type="caution">
    <text evidence="5">The sequence shown here is derived from an EMBL/GenBank/DDBJ whole genome shotgun (WGS) entry which is preliminary data.</text>
</comment>
<evidence type="ECO:0000313" key="6">
    <source>
        <dbReference type="Proteomes" id="UP001199314"/>
    </source>
</evidence>
<dbReference type="PANTHER" id="PTHR43212">
    <property type="entry name" value="QUERCETIN 2,3-DIOXYGENASE"/>
    <property type="match status" value="1"/>
</dbReference>
<gene>
    <name evidence="5" type="ORF">LB452_09130</name>
</gene>
<comment type="similarity">
    <text evidence="1 2">Belongs to the pirin family.</text>
</comment>
<reference evidence="6" key="1">
    <citation type="submission" date="2023-07" db="EMBL/GenBank/DDBJ databases">
        <title>Novel species isolated from saline lakes on Tibetan Plateau.</title>
        <authorList>
            <person name="Lu H."/>
        </authorList>
    </citation>
    <scope>NUCLEOTIDE SEQUENCE [LARGE SCALE GENOMIC DNA]</scope>
    <source>
        <strain evidence="6">CAK8W</strain>
    </source>
</reference>
<evidence type="ECO:0000256" key="2">
    <source>
        <dbReference type="RuleBase" id="RU003457"/>
    </source>
</evidence>
<dbReference type="Gene3D" id="2.60.120.10">
    <property type="entry name" value="Jelly Rolls"/>
    <property type="match status" value="2"/>
</dbReference>
<protein>
    <submittedName>
        <fullName evidence="5">Pirin family protein</fullName>
    </submittedName>
</protein>
<name>A0ABS7XJD6_9FLAO</name>
<dbReference type="SUPFAM" id="SSF51182">
    <property type="entry name" value="RmlC-like cupins"/>
    <property type="match status" value="1"/>
</dbReference>
<dbReference type="EMBL" id="JAIQZE010000009">
    <property type="protein sequence ID" value="MBZ9779085.1"/>
    <property type="molecule type" value="Genomic_DNA"/>
</dbReference>
<sequence>METVLHTADSRGHANHGWLDSHHSFSFAGYFNPDRMNFGVLRVLNDDIVSPSMGFGTHGHQNMEIVSIPLEGDLKHKDDTGREAIIKEGDIQVMSAGTGIQHSEFNYSNENPVNFLQIWIIPNQQNVTPRYDQISIDPSSTKNKFQQILSPNKEDDGVWIYQEAWFHLGEFDADTTVAYTLRNKNNGVYLFLLEGQVNIGDLSLSRRDAVGITKTHEVQIRVKESSKLLIMEIPVNV</sequence>
<dbReference type="InterPro" id="IPR003829">
    <property type="entry name" value="Pirin_N_dom"/>
</dbReference>
<dbReference type="InterPro" id="IPR041602">
    <property type="entry name" value="Quercetinase_C"/>
</dbReference>
<dbReference type="CDD" id="cd02910">
    <property type="entry name" value="cupin_Yhhw_N"/>
    <property type="match status" value="1"/>
</dbReference>
<dbReference type="InterPro" id="IPR011051">
    <property type="entry name" value="RmlC_Cupin_sf"/>
</dbReference>
<dbReference type="Proteomes" id="UP001199314">
    <property type="component" value="Unassembled WGS sequence"/>
</dbReference>
<evidence type="ECO:0000256" key="1">
    <source>
        <dbReference type="ARBA" id="ARBA00008416"/>
    </source>
</evidence>
<dbReference type="InterPro" id="IPR014710">
    <property type="entry name" value="RmlC-like_jellyroll"/>
</dbReference>
<dbReference type="Pfam" id="PF02678">
    <property type="entry name" value="Pirin"/>
    <property type="match status" value="1"/>
</dbReference>
<keyword evidence="6" id="KW-1185">Reference proteome</keyword>
<dbReference type="Pfam" id="PF17954">
    <property type="entry name" value="Pirin_C_2"/>
    <property type="match status" value="1"/>
</dbReference>
<organism evidence="5 6">
    <name type="scientific">Psychroflexus longus</name>
    <dbReference type="NCBI Taxonomy" id="2873596"/>
    <lineage>
        <taxon>Bacteria</taxon>
        <taxon>Pseudomonadati</taxon>
        <taxon>Bacteroidota</taxon>
        <taxon>Flavobacteriia</taxon>
        <taxon>Flavobacteriales</taxon>
        <taxon>Flavobacteriaceae</taxon>
        <taxon>Psychroflexus</taxon>
    </lineage>
</organism>
<dbReference type="RefSeq" id="WP_224461432.1">
    <property type="nucleotide sequence ID" value="NZ_JAIQZE010000009.1"/>
</dbReference>